<evidence type="ECO:0008006" key="3">
    <source>
        <dbReference type="Google" id="ProtNLM"/>
    </source>
</evidence>
<dbReference type="Pfam" id="PF14276">
    <property type="entry name" value="DUF4363"/>
    <property type="match status" value="1"/>
</dbReference>
<dbReference type="Proteomes" id="UP000239471">
    <property type="component" value="Unassembled WGS sequence"/>
</dbReference>
<protein>
    <recommendedName>
        <fullName evidence="3">DUF4363 domain-containing protein</fullName>
    </recommendedName>
</protein>
<comment type="caution">
    <text evidence="1">The sequence shown here is derived from an EMBL/GenBank/DDBJ whole genome shotgun (WGS) entry which is preliminary data.</text>
</comment>
<dbReference type="EMBL" id="PVXQ01000001">
    <property type="protein sequence ID" value="PRR84633.1"/>
    <property type="molecule type" value="Genomic_DNA"/>
</dbReference>
<name>A0A2T0BLB8_9CLOT</name>
<keyword evidence="2" id="KW-1185">Reference proteome</keyword>
<dbReference type="InterPro" id="IPR025373">
    <property type="entry name" value="DUF4363"/>
</dbReference>
<sequence>MKNTLITIIIFSSLVCFVYYANYTLLNLCEDVVTICDDIEILINDGDFNEAYENSIILIDLIEKNSLLASVYIDHNDFDNLQDESLQLSIYTSCSDTTESLISVGTLKNAALNLIGLHKTNIKNIF</sequence>
<proteinExistence type="predicted"/>
<dbReference type="AlphaFoldDB" id="A0A2T0BLB8"/>
<gene>
    <name evidence="1" type="ORF">CLVI_01560</name>
</gene>
<accession>A0A2T0BLB8</accession>
<organism evidence="1 2">
    <name type="scientific">Clostridium vincentii</name>
    <dbReference type="NCBI Taxonomy" id="52704"/>
    <lineage>
        <taxon>Bacteria</taxon>
        <taxon>Bacillati</taxon>
        <taxon>Bacillota</taxon>
        <taxon>Clostridia</taxon>
        <taxon>Eubacteriales</taxon>
        <taxon>Clostridiaceae</taxon>
        <taxon>Clostridium</taxon>
    </lineage>
</organism>
<dbReference type="RefSeq" id="WP_106058209.1">
    <property type="nucleotide sequence ID" value="NZ_PVXQ01000001.1"/>
</dbReference>
<dbReference type="OrthoDB" id="3034917at2"/>
<evidence type="ECO:0000313" key="2">
    <source>
        <dbReference type="Proteomes" id="UP000239471"/>
    </source>
</evidence>
<evidence type="ECO:0000313" key="1">
    <source>
        <dbReference type="EMBL" id="PRR84633.1"/>
    </source>
</evidence>
<reference evidence="1 2" key="1">
    <citation type="submission" date="2018-03" db="EMBL/GenBank/DDBJ databases">
        <title>Genome sequence of Clostridium vincentii DSM 10228.</title>
        <authorList>
            <person name="Poehlein A."/>
            <person name="Daniel R."/>
        </authorList>
    </citation>
    <scope>NUCLEOTIDE SEQUENCE [LARGE SCALE GENOMIC DNA]</scope>
    <source>
        <strain evidence="1 2">DSM 10228</strain>
    </source>
</reference>